<gene>
    <name evidence="2" type="ORF">BN869_000009715_1</name>
</gene>
<evidence type="ECO:0000256" key="1">
    <source>
        <dbReference type="SAM" id="MobiDB-lite"/>
    </source>
</evidence>
<dbReference type="EMBL" id="CDPU01000037">
    <property type="protein sequence ID" value="CEO53657.1"/>
    <property type="molecule type" value="Genomic_DNA"/>
</dbReference>
<feature type="compositionally biased region" description="Basic residues" evidence="1">
    <location>
        <begin position="18"/>
        <end position="34"/>
    </location>
</feature>
<name>A0A0B7KDV0_BIOOC</name>
<evidence type="ECO:0000313" key="2">
    <source>
        <dbReference type="EMBL" id="CEO53657.1"/>
    </source>
</evidence>
<dbReference type="AlphaFoldDB" id="A0A0B7KDV0"/>
<protein>
    <submittedName>
        <fullName evidence="2">Uncharacterized protein</fullName>
    </submittedName>
</protein>
<proteinExistence type="predicted"/>
<feature type="region of interest" description="Disordered" evidence="1">
    <location>
        <begin position="1"/>
        <end position="57"/>
    </location>
</feature>
<reference evidence="2" key="1">
    <citation type="submission" date="2015-01" db="EMBL/GenBank/DDBJ databases">
        <authorList>
            <person name="Durling Mikael"/>
        </authorList>
    </citation>
    <scope>NUCLEOTIDE SEQUENCE</scope>
</reference>
<accession>A0A0B7KDV0</accession>
<sequence>MAQGAIKMSTKAAATKVAHSKKQASKITKPKQRSKGNPDKGKKGKKVAKAGGSKRFG</sequence>
<organism evidence="2">
    <name type="scientific">Bionectria ochroleuca</name>
    <name type="common">Gliocladium roseum</name>
    <dbReference type="NCBI Taxonomy" id="29856"/>
    <lineage>
        <taxon>Eukaryota</taxon>
        <taxon>Fungi</taxon>
        <taxon>Dikarya</taxon>
        <taxon>Ascomycota</taxon>
        <taxon>Pezizomycotina</taxon>
        <taxon>Sordariomycetes</taxon>
        <taxon>Hypocreomycetidae</taxon>
        <taxon>Hypocreales</taxon>
        <taxon>Bionectriaceae</taxon>
        <taxon>Clonostachys</taxon>
    </lineage>
</organism>